<dbReference type="InterPro" id="IPR015795">
    <property type="entry name" value="Pyrv_Knase_C"/>
</dbReference>
<dbReference type="SUPFAM" id="SSF50800">
    <property type="entry name" value="PK beta-barrel domain-like"/>
    <property type="match status" value="1"/>
</dbReference>
<dbReference type="EMBL" id="FWDO01000005">
    <property type="protein sequence ID" value="SLM18561.1"/>
    <property type="molecule type" value="Genomic_DNA"/>
</dbReference>
<sequence>MEKRTKIVATTGPACSNLATIKELIREGVDVFRLNFSHKTYDEANQDVTMIREARKALDRPAAIMADIKGPAVRLYGYTEQIALKPGAELTIESADSAIIEKLSSKKPMQVYTNLPDIDRICAIGQKAILMDGYFTGKVIRKVSKGIVVVVDNEGNLRPKAHLTLPGVDYPIPFLSDKDIADIGWAVEQDIDYIALSFVRCATDVEEVRRLVQRTALSQGKNTFIKLIAKIESARGLENIDEIIQTADGIMVARGDMGVEMPIENVPIAQKQIIRKCYLAAKPVITATQMMESMMENPMPTRAEVSDVANACFDSTSAAMLSGETAIGKYPVQVVRMMRTVIEAVEKEFDYLDFHHDVPPEVQNGDIPAIMSYNAVSVAYRCDAKALIVLTETGHAARLLSRLRPRMPIYAFLTNERLYHQMAINWGVVPLIHSGKGTRLDAVVNEAISICKHKALLKKGDRVVIVAGLPLAHQGTTNMIRVETIE</sequence>
<keyword evidence="11 16" id="KW-0670">Pyruvate</keyword>
<dbReference type="Gene3D" id="3.40.1380.20">
    <property type="entry name" value="Pyruvate kinase, C-terminal domain"/>
    <property type="match status" value="1"/>
</dbReference>
<keyword evidence="4 13" id="KW-0808">Transferase</keyword>
<dbReference type="GO" id="GO:0016301">
    <property type="term" value="F:kinase activity"/>
    <property type="evidence" value="ECO:0007669"/>
    <property type="project" value="UniProtKB-KW"/>
</dbReference>
<organism evidence="16">
    <name type="scientific">uncultured spirochete</name>
    <dbReference type="NCBI Taxonomy" id="156406"/>
    <lineage>
        <taxon>Bacteria</taxon>
        <taxon>Pseudomonadati</taxon>
        <taxon>Spirochaetota</taxon>
        <taxon>Spirochaetia</taxon>
        <taxon>Spirochaetales</taxon>
        <taxon>environmental samples</taxon>
    </lineage>
</organism>
<dbReference type="PRINTS" id="PR01050">
    <property type="entry name" value="PYRUVTKNASE"/>
</dbReference>
<evidence type="ECO:0000256" key="10">
    <source>
        <dbReference type="ARBA" id="ARBA00023152"/>
    </source>
</evidence>
<comment type="similarity">
    <text evidence="2 13">Belongs to the pyruvate kinase family.</text>
</comment>
<evidence type="ECO:0000256" key="7">
    <source>
        <dbReference type="ARBA" id="ARBA00022777"/>
    </source>
</evidence>
<keyword evidence="9 13" id="KW-0460">Magnesium</keyword>
<dbReference type="Pfam" id="PF00224">
    <property type="entry name" value="PK"/>
    <property type="match status" value="1"/>
</dbReference>
<dbReference type="UniPathway" id="UPA00109">
    <property type="reaction ID" value="UER00188"/>
</dbReference>
<evidence type="ECO:0000256" key="1">
    <source>
        <dbReference type="ARBA" id="ARBA00004997"/>
    </source>
</evidence>
<comment type="pathway">
    <text evidence="1 13">Carbohydrate degradation; glycolysis; pyruvate from D-glyceraldehyde 3-phosphate: step 5/5.</text>
</comment>
<evidence type="ECO:0000256" key="9">
    <source>
        <dbReference type="ARBA" id="ARBA00022842"/>
    </source>
</evidence>
<dbReference type="EC" id="2.7.1.40" evidence="3 12"/>
<proteinExistence type="inferred from homology"/>
<protein>
    <recommendedName>
        <fullName evidence="3 12">Pyruvate kinase</fullName>
        <ecNumber evidence="3 12">2.7.1.40</ecNumber>
    </recommendedName>
</protein>
<name>A0A3P3XQH6_9SPIR</name>
<evidence type="ECO:0000259" key="14">
    <source>
        <dbReference type="Pfam" id="PF00224"/>
    </source>
</evidence>
<dbReference type="PANTHER" id="PTHR11817">
    <property type="entry name" value="PYRUVATE KINASE"/>
    <property type="match status" value="1"/>
</dbReference>
<evidence type="ECO:0000256" key="6">
    <source>
        <dbReference type="ARBA" id="ARBA00022741"/>
    </source>
</evidence>
<dbReference type="AlphaFoldDB" id="A0A3P3XQH6"/>
<feature type="domain" description="Pyruvate kinase barrel" evidence="14">
    <location>
        <begin position="3"/>
        <end position="335"/>
    </location>
</feature>
<evidence type="ECO:0000313" key="16">
    <source>
        <dbReference type="EMBL" id="SLM18561.1"/>
    </source>
</evidence>
<gene>
    <name evidence="16" type="primary">pyk</name>
    <name evidence="16" type="ORF">SPIRO4BDMA_50076</name>
</gene>
<dbReference type="InterPro" id="IPR001697">
    <property type="entry name" value="Pyr_Knase"/>
</dbReference>
<evidence type="ECO:0000256" key="5">
    <source>
        <dbReference type="ARBA" id="ARBA00022723"/>
    </source>
</evidence>
<comment type="catalytic activity">
    <reaction evidence="13">
        <text>pyruvate + ATP = phosphoenolpyruvate + ADP + H(+)</text>
        <dbReference type="Rhea" id="RHEA:18157"/>
        <dbReference type="ChEBI" id="CHEBI:15361"/>
        <dbReference type="ChEBI" id="CHEBI:15378"/>
        <dbReference type="ChEBI" id="CHEBI:30616"/>
        <dbReference type="ChEBI" id="CHEBI:58702"/>
        <dbReference type="ChEBI" id="CHEBI:456216"/>
        <dbReference type="EC" id="2.7.1.40"/>
    </reaction>
</comment>
<evidence type="ECO:0000256" key="2">
    <source>
        <dbReference type="ARBA" id="ARBA00008663"/>
    </source>
</evidence>
<keyword evidence="10 13" id="KW-0324">Glycolysis</keyword>
<evidence type="ECO:0000256" key="3">
    <source>
        <dbReference type="ARBA" id="ARBA00012142"/>
    </source>
</evidence>
<dbReference type="InterPro" id="IPR015806">
    <property type="entry name" value="Pyrv_Knase_insert_dom_sf"/>
</dbReference>
<dbReference type="Gene3D" id="2.40.33.10">
    <property type="entry name" value="PK beta-barrel domain-like"/>
    <property type="match status" value="1"/>
</dbReference>
<dbReference type="GO" id="GO:0004743">
    <property type="term" value="F:pyruvate kinase activity"/>
    <property type="evidence" value="ECO:0007669"/>
    <property type="project" value="UniProtKB-UniRule"/>
</dbReference>
<keyword evidence="8" id="KW-0067">ATP-binding</keyword>
<keyword evidence="5" id="KW-0479">Metal-binding</keyword>
<evidence type="ECO:0000256" key="11">
    <source>
        <dbReference type="ARBA" id="ARBA00023317"/>
    </source>
</evidence>
<dbReference type="InterPro" id="IPR040442">
    <property type="entry name" value="Pyrv_kinase-like_dom_sf"/>
</dbReference>
<evidence type="ECO:0000256" key="8">
    <source>
        <dbReference type="ARBA" id="ARBA00022840"/>
    </source>
</evidence>
<dbReference type="SUPFAM" id="SSF52935">
    <property type="entry name" value="PK C-terminal domain-like"/>
    <property type="match status" value="1"/>
</dbReference>
<keyword evidence="7 13" id="KW-0418">Kinase</keyword>
<dbReference type="InterPro" id="IPR015793">
    <property type="entry name" value="Pyrv_Knase_brl"/>
</dbReference>
<dbReference type="GO" id="GO:0030955">
    <property type="term" value="F:potassium ion binding"/>
    <property type="evidence" value="ECO:0007669"/>
    <property type="project" value="UniProtKB-UniRule"/>
</dbReference>
<dbReference type="InterPro" id="IPR015813">
    <property type="entry name" value="Pyrv/PenolPyrv_kinase-like_dom"/>
</dbReference>
<evidence type="ECO:0000256" key="4">
    <source>
        <dbReference type="ARBA" id="ARBA00022679"/>
    </source>
</evidence>
<evidence type="ECO:0000256" key="12">
    <source>
        <dbReference type="NCBIfam" id="TIGR01064"/>
    </source>
</evidence>
<dbReference type="NCBIfam" id="NF004491">
    <property type="entry name" value="PRK05826.1"/>
    <property type="match status" value="1"/>
</dbReference>
<dbReference type="InterPro" id="IPR011037">
    <property type="entry name" value="Pyrv_Knase-like_insert_dom_sf"/>
</dbReference>
<accession>A0A3P3XQH6</accession>
<evidence type="ECO:0000256" key="13">
    <source>
        <dbReference type="RuleBase" id="RU000504"/>
    </source>
</evidence>
<evidence type="ECO:0000259" key="15">
    <source>
        <dbReference type="Pfam" id="PF02887"/>
    </source>
</evidence>
<dbReference type="InterPro" id="IPR036918">
    <property type="entry name" value="Pyrv_Knase_C_sf"/>
</dbReference>
<dbReference type="GO" id="GO:0005524">
    <property type="term" value="F:ATP binding"/>
    <property type="evidence" value="ECO:0007669"/>
    <property type="project" value="UniProtKB-KW"/>
</dbReference>
<dbReference type="GO" id="GO:0000287">
    <property type="term" value="F:magnesium ion binding"/>
    <property type="evidence" value="ECO:0007669"/>
    <property type="project" value="UniProtKB-UniRule"/>
</dbReference>
<dbReference type="NCBIfam" id="TIGR01064">
    <property type="entry name" value="pyruv_kin"/>
    <property type="match status" value="1"/>
</dbReference>
<feature type="domain" description="Pyruvate kinase C-terminal" evidence="15">
    <location>
        <begin position="372"/>
        <end position="482"/>
    </location>
</feature>
<keyword evidence="6" id="KW-0547">Nucleotide-binding</keyword>
<reference evidence="16" key="1">
    <citation type="submission" date="2017-02" db="EMBL/GenBank/DDBJ databases">
        <authorList>
            <person name="Regsiter A."/>
            <person name="William W."/>
        </authorList>
    </citation>
    <scope>NUCLEOTIDE SEQUENCE</scope>
    <source>
        <strain evidence="16">BdmA 4</strain>
    </source>
</reference>
<dbReference type="SUPFAM" id="SSF51621">
    <property type="entry name" value="Phosphoenolpyruvate/pyruvate domain"/>
    <property type="match status" value="1"/>
</dbReference>
<dbReference type="Gene3D" id="3.20.20.60">
    <property type="entry name" value="Phosphoenolpyruvate-binding domains"/>
    <property type="match status" value="1"/>
</dbReference>
<dbReference type="Pfam" id="PF02887">
    <property type="entry name" value="PK_C"/>
    <property type="match status" value="1"/>
</dbReference>